<organism evidence="4 5">
    <name type="scientific">Shimia litoralis</name>
    <dbReference type="NCBI Taxonomy" id="420403"/>
    <lineage>
        <taxon>Bacteria</taxon>
        <taxon>Pseudomonadati</taxon>
        <taxon>Pseudomonadota</taxon>
        <taxon>Alphaproteobacteria</taxon>
        <taxon>Rhodobacterales</taxon>
        <taxon>Roseobacteraceae</taxon>
    </lineage>
</organism>
<dbReference type="Gene3D" id="2.40.50.100">
    <property type="match status" value="1"/>
</dbReference>
<dbReference type="AlphaFoldDB" id="A0A4U7N7U2"/>
<feature type="domain" description="Multidrug resistance protein MdtA-like barrel-sandwich hybrid" evidence="3">
    <location>
        <begin position="26"/>
        <end position="206"/>
    </location>
</feature>
<gene>
    <name evidence="4" type="ORF">FAP39_01950</name>
</gene>
<dbReference type="PANTHER" id="PTHR32347:SF23">
    <property type="entry name" value="BLL5650 PROTEIN"/>
    <property type="match status" value="1"/>
</dbReference>
<dbReference type="InterPro" id="IPR058625">
    <property type="entry name" value="MdtA-like_BSH"/>
</dbReference>
<evidence type="ECO:0000313" key="5">
    <source>
        <dbReference type="Proteomes" id="UP000306575"/>
    </source>
</evidence>
<evidence type="ECO:0000256" key="1">
    <source>
        <dbReference type="ARBA" id="ARBA00004196"/>
    </source>
</evidence>
<dbReference type="InterPro" id="IPR050465">
    <property type="entry name" value="UPF0194_transport"/>
</dbReference>
<dbReference type="Pfam" id="PF25917">
    <property type="entry name" value="BSH_RND"/>
    <property type="match status" value="1"/>
</dbReference>
<comment type="caution">
    <text evidence="4">The sequence shown here is derived from an EMBL/GenBank/DDBJ whole genome shotgun (WGS) entry which is preliminary data.</text>
</comment>
<evidence type="ECO:0000256" key="2">
    <source>
        <dbReference type="ARBA" id="ARBA00023054"/>
    </source>
</evidence>
<protein>
    <submittedName>
        <fullName evidence="4">HlyD family secretion protein</fullName>
    </submittedName>
</protein>
<keyword evidence="2" id="KW-0175">Coiled coil</keyword>
<dbReference type="EMBL" id="SULI01000002">
    <property type="protein sequence ID" value="TKZ21985.1"/>
    <property type="molecule type" value="Genomic_DNA"/>
</dbReference>
<dbReference type="RefSeq" id="WP_138014697.1">
    <property type="nucleotide sequence ID" value="NZ_SULI01000002.1"/>
</dbReference>
<evidence type="ECO:0000259" key="3">
    <source>
        <dbReference type="Pfam" id="PF25917"/>
    </source>
</evidence>
<accession>A0A4U7N7U2</accession>
<evidence type="ECO:0000313" key="4">
    <source>
        <dbReference type="EMBL" id="TKZ21985.1"/>
    </source>
</evidence>
<keyword evidence="5" id="KW-1185">Reference proteome</keyword>
<proteinExistence type="predicted"/>
<dbReference type="Proteomes" id="UP000306575">
    <property type="component" value="Unassembled WGS sequence"/>
</dbReference>
<dbReference type="GO" id="GO:0030313">
    <property type="term" value="C:cell envelope"/>
    <property type="evidence" value="ECO:0007669"/>
    <property type="project" value="UniProtKB-SubCell"/>
</dbReference>
<comment type="subcellular location">
    <subcellularLocation>
        <location evidence="1">Cell envelope</location>
    </subcellularLocation>
</comment>
<reference evidence="4 5" key="1">
    <citation type="submission" date="2019-04" db="EMBL/GenBank/DDBJ databases">
        <title>Genome sequence of Pelagicola litoralis CL-ES2.</title>
        <authorList>
            <person name="Cao J."/>
        </authorList>
    </citation>
    <scope>NUCLEOTIDE SEQUENCE [LARGE SCALE GENOMIC DNA]</scope>
    <source>
        <strain evidence="4 5">CL-ES2</strain>
    </source>
</reference>
<dbReference type="OrthoDB" id="9811754at2"/>
<name>A0A4U7N7U2_9RHOB</name>
<dbReference type="Gene3D" id="2.40.30.170">
    <property type="match status" value="1"/>
</dbReference>
<sequence>MVLLLIFLFIPMQWGAPSGPVRVLTRVVQIVPNVAGQVISVDITPNTPLKKGDVLFRIDPLPFQQAVDLAEANVVRTRALAEKDTEALNTAQANLSQAVARETLAQSRYDDDKKLVESEVYAENRLERRQSDLDQAAAGVRSARASVRDAQTELGALMPDGRPAKVAEAETKLAQAQWNLDQATVRAPSDGYVTNLALTVGQRVVSLPFAPAMAFVDTSEVKPVAQIQQIYLRHISPGQSVEIAMKTRPGKLIFGTVESIVPSASTGQAIVSGSIASAVQISPEPFLVRINITNPEDDAFMAPGTVGSVAIYTESVGATHVIRKVMMRMTAILNYLNPML</sequence>
<dbReference type="Gene3D" id="1.10.287.470">
    <property type="entry name" value="Helix hairpin bin"/>
    <property type="match status" value="1"/>
</dbReference>
<dbReference type="PANTHER" id="PTHR32347">
    <property type="entry name" value="EFFLUX SYSTEM COMPONENT YKNX-RELATED"/>
    <property type="match status" value="1"/>
</dbReference>
<dbReference type="SUPFAM" id="SSF111369">
    <property type="entry name" value="HlyD-like secretion proteins"/>
    <property type="match status" value="2"/>
</dbReference>